<reference evidence="3" key="1">
    <citation type="submission" date="2021-11" db="EMBL/GenBank/DDBJ databases">
        <title>Streptomyces corallinus and Kineosporia corallina sp. nov., two new coral-derived marine actinobacteria.</title>
        <authorList>
            <person name="Buangrab K."/>
            <person name="Sutthacheep M."/>
            <person name="Yeemin T."/>
            <person name="Harunari E."/>
            <person name="Igarashi Y."/>
            <person name="Sripreechasak P."/>
            <person name="Kanchanasin P."/>
            <person name="Tanasupawat S."/>
            <person name="Phongsopitanun W."/>
        </authorList>
    </citation>
    <scope>NUCLEOTIDE SEQUENCE</scope>
    <source>
        <strain evidence="3">JCM 31032</strain>
    </source>
</reference>
<keyword evidence="4" id="KW-1185">Reference proteome</keyword>
<keyword evidence="2" id="KW-0732">Signal</keyword>
<dbReference type="RefSeq" id="WP_231440487.1">
    <property type="nucleotide sequence ID" value="NZ_JAJOMB010000004.1"/>
</dbReference>
<dbReference type="AlphaFoldDB" id="A0A9X1NCH0"/>
<organism evidence="3 4">
    <name type="scientific">Kineosporia babensis</name>
    <dbReference type="NCBI Taxonomy" id="499548"/>
    <lineage>
        <taxon>Bacteria</taxon>
        <taxon>Bacillati</taxon>
        <taxon>Actinomycetota</taxon>
        <taxon>Actinomycetes</taxon>
        <taxon>Kineosporiales</taxon>
        <taxon>Kineosporiaceae</taxon>
        <taxon>Kineosporia</taxon>
    </lineage>
</organism>
<feature type="region of interest" description="Disordered" evidence="1">
    <location>
        <begin position="142"/>
        <end position="171"/>
    </location>
</feature>
<evidence type="ECO:0000256" key="2">
    <source>
        <dbReference type="SAM" id="SignalP"/>
    </source>
</evidence>
<dbReference type="Proteomes" id="UP001138997">
    <property type="component" value="Unassembled WGS sequence"/>
</dbReference>
<comment type="caution">
    <text evidence="3">The sequence shown here is derived from an EMBL/GenBank/DDBJ whole genome shotgun (WGS) entry which is preliminary data.</text>
</comment>
<feature type="signal peptide" evidence="2">
    <location>
        <begin position="1"/>
        <end position="24"/>
    </location>
</feature>
<accession>A0A9X1NCH0</accession>
<feature type="region of interest" description="Disordered" evidence="1">
    <location>
        <begin position="24"/>
        <end position="125"/>
    </location>
</feature>
<name>A0A9X1NCH0_9ACTN</name>
<dbReference type="EMBL" id="JAJOMB010000004">
    <property type="protein sequence ID" value="MCD5311309.1"/>
    <property type="molecule type" value="Genomic_DNA"/>
</dbReference>
<evidence type="ECO:0000256" key="1">
    <source>
        <dbReference type="SAM" id="MobiDB-lite"/>
    </source>
</evidence>
<gene>
    <name evidence="3" type="ORF">LR394_10395</name>
</gene>
<feature type="compositionally biased region" description="Acidic residues" evidence="1">
    <location>
        <begin position="112"/>
        <end position="122"/>
    </location>
</feature>
<dbReference type="CDD" id="cd00161">
    <property type="entry name" value="beta-trefoil_Ricin-like"/>
    <property type="match status" value="1"/>
</dbReference>
<evidence type="ECO:0000313" key="3">
    <source>
        <dbReference type="EMBL" id="MCD5311309.1"/>
    </source>
</evidence>
<feature type="compositionally biased region" description="Low complexity" evidence="1">
    <location>
        <begin position="40"/>
        <end position="86"/>
    </location>
</feature>
<protein>
    <recommendedName>
        <fullName evidence="5">Ricin B lectin domain-containing protein</fullName>
    </recommendedName>
</protein>
<dbReference type="PROSITE" id="PS51257">
    <property type="entry name" value="PROKAR_LIPOPROTEIN"/>
    <property type="match status" value="1"/>
</dbReference>
<evidence type="ECO:0008006" key="5">
    <source>
        <dbReference type="Google" id="ProtNLM"/>
    </source>
</evidence>
<evidence type="ECO:0000313" key="4">
    <source>
        <dbReference type="Proteomes" id="UP001138997"/>
    </source>
</evidence>
<sequence>MARLRGVTAAGILVIGALVTSACGSDSDERAIEGTVTKVTPSSATTSTTEAPESTEATEASNTTEEPGTAETTKAPAPEETTEPAAGDPGLPSSGKGATIVPVDGFEGGLTLEDEGLSMTDDDSGRQLFTFKSLGGDLYQVKGTDSSGENDPLCWRAPDADEISPSPIVAGECDTSKKTQAFKIVKSGAGYVISREGSGSITLGSNGLEYSDTKSTKFRVNA</sequence>
<feature type="chain" id="PRO_5040941757" description="Ricin B lectin domain-containing protein" evidence="2">
    <location>
        <begin position="25"/>
        <end position="222"/>
    </location>
</feature>
<proteinExistence type="predicted"/>